<reference evidence="2" key="1">
    <citation type="submission" date="2021-03" db="EMBL/GenBank/DDBJ databases">
        <title>Draft genome sequence of rust myrtle Austropuccinia psidii MF-1, a brazilian biotype.</title>
        <authorList>
            <person name="Quecine M.C."/>
            <person name="Pachon D.M.R."/>
            <person name="Bonatelli M.L."/>
            <person name="Correr F.H."/>
            <person name="Franceschini L.M."/>
            <person name="Leite T.F."/>
            <person name="Margarido G.R.A."/>
            <person name="Almeida C.A."/>
            <person name="Ferrarezi J.A."/>
            <person name="Labate C.A."/>
        </authorList>
    </citation>
    <scope>NUCLEOTIDE SEQUENCE</scope>
    <source>
        <strain evidence="2">MF-1</strain>
    </source>
</reference>
<dbReference type="Proteomes" id="UP000765509">
    <property type="component" value="Unassembled WGS sequence"/>
</dbReference>
<accession>A0A9Q3CL39</accession>
<keyword evidence="3" id="KW-1185">Reference proteome</keyword>
<organism evidence="2 3">
    <name type="scientific">Austropuccinia psidii MF-1</name>
    <dbReference type="NCBI Taxonomy" id="1389203"/>
    <lineage>
        <taxon>Eukaryota</taxon>
        <taxon>Fungi</taxon>
        <taxon>Dikarya</taxon>
        <taxon>Basidiomycota</taxon>
        <taxon>Pucciniomycotina</taxon>
        <taxon>Pucciniomycetes</taxon>
        <taxon>Pucciniales</taxon>
        <taxon>Sphaerophragmiaceae</taxon>
        <taxon>Austropuccinia</taxon>
    </lineage>
</organism>
<evidence type="ECO:0000313" key="2">
    <source>
        <dbReference type="EMBL" id="MBW0487304.1"/>
    </source>
</evidence>
<evidence type="ECO:0000256" key="1">
    <source>
        <dbReference type="SAM" id="MobiDB-lite"/>
    </source>
</evidence>
<sequence length="76" mass="8445">MSPLRRRSGRYGTPRRQLMGVTPARLPRPSISSELGWLATLQNIVAPNGAQKLTYALANGWWRPWRQAAGTMAGKI</sequence>
<gene>
    <name evidence="2" type="ORF">O181_027019</name>
</gene>
<protein>
    <submittedName>
        <fullName evidence="2">Uncharacterized protein</fullName>
    </submittedName>
</protein>
<dbReference type="EMBL" id="AVOT02009064">
    <property type="protein sequence ID" value="MBW0487304.1"/>
    <property type="molecule type" value="Genomic_DNA"/>
</dbReference>
<evidence type="ECO:0000313" key="3">
    <source>
        <dbReference type="Proteomes" id="UP000765509"/>
    </source>
</evidence>
<dbReference type="AlphaFoldDB" id="A0A9Q3CL39"/>
<proteinExistence type="predicted"/>
<feature type="region of interest" description="Disordered" evidence="1">
    <location>
        <begin position="1"/>
        <end position="24"/>
    </location>
</feature>
<comment type="caution">
    <text evidence="2">The sequence shown here is derived from an EMBL/GenBank/DDBJ whole genome shotgun (WGS) entry which is preliminary data.</text>
</comment>
<name>A0A9Q3CL39_9BASI</name>